<organism evidence="2 3">
    <name type="scientific">Porites evermanni</name>
    <dbReference type="NCBI Taxonomy" id="104178"/>
    <lineage>
        <taxon>Eukaryota</taxon>
        <taxon>Metazoa</taxon>
        <taxon>Cnidaria</taxon>
        <taxon>Anthozoa</taxon>
        <taxon>Hexacorallia</taxon>
        <taxon>Scleractinia</taxon>
        <taxon>Fungiina</taxon>
        <taxon>Poritidae</taxon>
        <taxon>Porites</taxon>
    </lineage>
</organism>
<protein>
    <submittedName>
        <fullName evidence="2">Uncharacterized protein</fullName>
    </submittedName>
</protein>
<proteinExistence type="predicted"/>
<comment type="caution">
    <text evidence="2">The sequence shown here is derived from an EMBL/GenBank/DDBJ whole genome shotgun (WGS) entry which is preliminary data.</text>
</comment>
<evidence type="ECO:0000256" key="1">
    <source>
        <dbReference type="SAM" id="SignalP"/>
    </source>
</evidence>
<keyword evidence="1" id="KW-0732">Signal</keyword>
<accession>A0ABN8SDW0</accession>
<dbReference type="Proteomes" id="UP001159427">
    <property type="component" value="Unassembled WGS sequence"/>
</dbReference>
<feature type="signal peptide" evidence="1">
    <location>
        <begin position="1"/>
        <end position="22"/>
    </location>
</feature>
<gene>
    <name evidence="2" type="ORF">PEVE_00019005</name>
</gene>
<evidence type="ECO:0000313" key="2">
    <source>
        <dbReference type="EMBL" id="CAH3189036.1"/>
    </source>
</evidence>
<keyword evidence="3" id="KW-1185">Reference proteome</keyword>
<reference evidence="2 3" key="1">
    <citation type="submission" date="2022-05" db="EMBL/GenBank/DDBJ databases">
        <authorList>
            <consortium name="Genoscope - CEA"/>
            <person name="William W."/>
        </authorList>
    </citation>
    <scope>NUCLEOTIDE SEQUENCE [LARGE SCALE GENOMIC DNA]</scope>
</reference>
<dbReference type="EMBL" id="CALNXI010002572">
    <property type="protein sequence ID" value="CAH3189036.1"/>
    <property type="molecule type" value="Genomic_DNA"/>
</dbReference>
<name>A0ABN8SDW0_9CNID</name>
<sequence>MRSVNVLFLLMLSFHEMKSACGYECDPCAEDIKVLSSKDRAAGFQKLTRKSDRIRRWKETWYKFTGGAGDKMATADSNGTYCITPPSCGAKFPGYLDGDHPADLKVGESVKRTVCFSNGRNCCVWRQEIEILKCKDFFIYKLPKVPFRRARYCGNKVFLLSMVLVSIKFIKKETQNSGKL</sequence>
<feature type="chain" id="PRO_5045870545" evidence="1">
    <location>
        <begin position="23"/>
        <end position="180"/>
    </location>
</feature>
<evidence type="ECO:0000313" key="3">
    <source>
        <dbReference type="Proteomes" id="UP001159427"/>
    </source>
</evidence>